<dbReference type="EMBL" id="MCFF01000077">
    <property type="protein sequence ID" value="ORY96113.1"/>
    <property type="molecule type" value="Genomic_DNA"/>
</dbReference>
<name>A0A1Y2G612_9FUNG</name>
<sequence>MMLPVHAVLFDHAVKSLQAYEAQPPKEKDIVLLKDAQVAMSCVLNTMSERACEHFSQSKKEVLVEDAKSLSIIADFEDHPSLQFLQNYIGILREKGVIYLKKKVVADRGIINGKYLDEVLPDNVSIEDKVLKILEYLCGFIIHPPFLTSSPSENDCLHVWVSIFEVIADRISLHTGEKALKASKIMRKMQSDEYGDISETGRKVDCLFVFDGIEISNIEFKSPEICDKELAIQNRKNIRLARCIQEFHVEIGASDFSVLMADIFGFSGIFYQVKPMGDIAIAGKTTSTVVQIPRTAGELEDFLEGSSLAIIWNFISSLEKQGPCIVRAKERFDAMQVRKKLAHAITGPRQHTPPPVNRAFRNNVTLTPSKKRTWTMSDVKS</sequence>
<proteinExistence type="predicted"/>
<dbReference type="InParanoid" id="A0A1Y2G612"/>
<gene>
    <name evidence="1" type="ORF">BCR41DRAFT_232014</name>
</gene>
<accession>A0A1Y2G612</accession>
<evidence type="ECO:0000313" key="1">
    <source>
        <dbReference type="EMBL" id="ORY96113.1"/>
    </source>
</evidence>
<dbReference type="GeneID" id="33561917"/>
<protein>
    <submittedName>
        <fullName evidence="1">Uncharacterized protein</fullName>
    </submittedName>
</protein>
<organism evidence="1 2">
    <name type="scientific">Lobosporangium transversale</name>
    <dbReference type="NCBI Taxonomy" id="64571"/>
    <lineage>
        <taxon>Eukaryota</taxon>
        <taxon>Fungi</taxon>
        <taxon>Fungi incertae sedis</taxon>
        <taxon>Mucoromycota</taxon>
        <taxon>Mortierellomycotina</taxon>
        <taxon>Mortierellomycetes</taxon>
        <taxon>Mortierellales</taxon>
        <taxon>Mortierellaceae</taxon>
        <taxon>Lobosporangium</taxon>
    </lineage>
</organism>
<evidence type="ECO:0000313" key="2">
    <source>
        <dbReference type="Proteomes" id="UP000193648"/>
    </source>
</evidence>
<keyword evidence="2" id="KW-1185">Reference proteome</keyword>
<comment type="caution">
    <text evidence="1">The sequence shown here is derived from an EMBL/GenBank/DDBJ whole genome shotgun (WGS) entry which is preliminary data.</text>
</comment>
<dbReference type="RefSeq" id="XP_021875532.1">
    <property type="nucleotide sequence ID" value="XM_022020073.1"/>
</dbReference>
<dbReference type="Proteomes" id="UP000193648">
    <property type="component" value="Unassembled WGS sequence"/>
</dbReference>
<dbReference type="OrthoDB" id="2444920at2759"/>
<reference evidence="1 2" key="1">
    <citation type="submission" date="2016-07" db="EMBL/GenBank/DDBJ databases">
        <title>Pervasive Adenine N6-methylation of Active Genes in Fungi.</title>
        <authorList>
            <consortium name="DOE Joint Genome Institute"/>
            <person name="Mondo S.J."/>
            <person name="Dannebaum R.O."/>
            <person name="Kuo R.C."/>
            <person name="Labutti K."/>
            <person name="Haridas S."/>
            <person name="Kuo A."/>
            <person name="Salamov A."/>
            <person name="Ahrendt S.R."/>
            <person name="Lipzen A."/>
            <person name="Sullivan W."/>
            <person name="Andreopoulos W.B."/>
            <person name="Clum A."/>
            <person name="Lindquist E."/>
            <person name="Daum C."/>
            <person name="Ramamoorthy G.K."/>
            <person name="Gryganskyi A."/>
            <person name="Culley D."/>
            <person name="Magnuson J.K."/>
            <person name="James T.Y."/>
            <person name="O'Malley M.A."/>
            <person name="Stajich J.E."/>
            <person name="Spatafora J.W."/>
            <person name="Visel A."/>
            <person name="Grigoriev I.V."/>
        </authorList>
    </citation>
    <scope>NUCLEOTIDE SEQUENCE [LARGE SCALE GENOMIC DNA]</scope>
    <source>
        <strain evidence="1 2">NRRL 3116</strain>
    </source>
</reference>
<dbReference type="AlphaFoldDB" id="A0A1Y2G612"/>